<name>A0A1W0WAH3_HYPEX</name>
<organism evidence="2 3">
    <name type="scientific">Hypsibius exemplaris</name>
    <name type="common">Freshwater tardigrade</name>
    <dbReference type="NCBI Taxonomy" id="2072580"/>
    <lineage>
        <taxon>Eukaryota</taxon>
        <taxon>Metazoa</taxon>
        <taxon>Ecdysozoa</taxon>
        <taxon>Tardigrada</taxon>
        <taxon>Eutardigrada</taxon>
        <taxon>Parachela</taxon>
        <taxon>Hypsibioidea</taxon>
        <taxon>Hypsibiidae</taxon>
        <taxon>Hypsibius</taxon>
    </lineage>
</organism>
<dbReference type="Proteomes" id="UP000192578">
    <property type="component" value="Unassembled WGS sequence"/>
</dbReference>
<accession>A0A1W0WAH3</accession>
<dbReference type="EMBL" id="MTYJ01000151">
    <property type="protein sequence ID" value="OQV12209.1"/>
    <property type="molecule type" value="Genomic_DNA"/>
</dbReference>
<evidence type="ECO:0000256" key="1">
    <source>
        <dbReference type="SAM" id="MobiDB-lite"/>
    </source>
</evidence>
<comment type="caution">
    <text evidence="2">The sequence shown here is derived from an EMBL/GenBank/DDBJ whole genome shotgun (WGS) entry which is preliminary data.</text>
</comment>
<protein>
    <submittedName>
        <fullName evidence="2">Uncharacterized protein</fullName>
    </submittedName>
</protein>
<gene>
    <name evidence="2" type="ORF">BV898_13551</name>
</gene>
<feature type="region of interest" description="Disordered" evidence="1">
    <location>
        <begin position="63"/>
        <end position="83"/>
    </location>
</feature>
<evidence type="ECO:0000313" key="3">
    <source>
        <dbReference type="Proteomes" id="UP000192578"/>
    </source>
</evidence>
<dbReference type="AlphaFoldDB" id="A0A1W0WAH3"/>
<proteinExistence type="predicted"/>
<reference evidence="3" key="1">
    <citation type="submission" date="2017-01" db="EMBL/GenBank/DDBJ databases">
        <title>Comparative genomics of anhydrobiosis in the tardigrade Hypsibius dujardini.</title>
        <authorList>
            <person name="Yoshida Y."/>
            <person name="Koutsovoulos G."/>
            <person name="Laetsch D."/>
            <person name="Stevens L."/>
            <person name="Kumar S."/>
            <person name="Horikawa D."/>
            <person name="Ishino K."/>
            <person name="Komine S."/>
            <person name="Tomita M."/>
            <person name="Blaxter M."/>
            <person name="Arakawa K."/>
        </authorList>
    </citation>
    <scope>NUCLEOTIDE SEQUENCE [LARGE SCALE GENOMIC DNA]</scope>
    <source>
        <strain evidence="3">Z151</strain>
    </source>
</reference>
<evidence type="ECO:0000313" key="2">
    <source>
        <dbReference type="EMBL" id="OQV12209.1"/>
    </source>
</evidence>
<sequence>MFNRQPGRSPAFSEGLRTILMIYAQSGRFKFLPDGRPENPAGLQLVLKGIETVRSVTAFSPKVPQERANGPRESAMTVYLPDR</sequence>
<keyword evidence="3" id="KW-1185">Reference proteome</keyword>